<sequence length="656" mass="73948">MYIYHALNILTLSPKEKCNNKGTAPVPAAELTPAISVQHISLRTRVIQIETSELYRSVLQLHSPGINRSPNHSNSYHCTNSLSPKNCINMSSQSQPKTTAAKTYSEAVSASEGTRSKPSKQSRTTPKKPKKQFKSPEVVPSEWDRDSDSSAKKGEPRPPTVPATKPAKAVVKAKKISTSAKVDQTQTKENDHPNKVHPTDTREKKNNQLDDPSPQIDPFKSNEKISKLIDKDSISHLTFKKLDQSPPKDIVTDSPSKPITKNASDQSSRNVKPPSSVNSVSEAAKILLNGPKTFNEPVDRSTQKKLDNYFVPQGRTVRSVSSRSSDHPDSSHTSSSSVIQSDGSDLDIITGATAQLWSRHKTLPAPLEEDTLLRYPPAYHPLLQAVKLNQEYYRRAKKTNNESLKVVALRAAANLQTNLLHSISQEEFLKLFNWNPTSEFEEYLNGEKGRQFLKKRGTEVTPTPPPEVQMQPPEAERSHPQPQDQPAEHQPQSQMYYHPNGYYYPYQPMNQPAQNQCWPQQGYNQEYSTYQQGYYPPQQWVNNQTAQAEPPIPPQQTGKKESNQATKSNRSRPNNRKAKGPNWIPPPTLKRSPRDSWEANARERRRRSHQLSIHQEMIRLNRTTQAQFQALEAMRNQNAGGENRCQPREGAQTPKN</sequence>
<feature type="compositionally biased region" description="Low complexity" evidence="1">
    <location>
        <begin position="267"/>
        <end position="278"/>
    </location>
</feature>
<feature type="region of interest" description="Disordered" evidence="1">
    <location>
        <begin position="87"/>
        <end position="223"/>
    </location>
</feature>
<feature type="compositionally biased region" description="Polar residues" evidence="1">
    <location>
        <begin position="253"/>
        <end position="266"/>
    </location>
</feature>
<dbReference type="AlphaFoldDB" id="E3LBK0"/>
<feature type="compositionally biased region" description="Basic residues" evidence="1">
    <location>
        <begin position="117"/>
        <end position="133"/>
    </location>
</feature>
<feature type="region of interest" description="Disordered" evidence="1">
    <location>
        <begin position="292"/>
        <end position="342"/>
    </location>
</feature>
<evidence type="ECO:0000313" key="2">
    <source>
        <dbReference type="EMBL" id="EFP93925.1"/>
    </source>
</evidence>
<organism evidence="2 3">
    <name type="scientific">Puccinia graminis f. sp. tritici (strain CRL 75-36-700-3 / race SCCL)</name>
    <name type="common">Black stem rust fungus</name>
    <dbReference type="NCBI Taxonomy" id="418459"/>
    <lineage>
        <taxon>Eukaryota</taxon>
        <taxon>Fungi</taxon>
        <taxon>Dikarya</taxon>
        <taxon>Basidiomycota</taxon>
        <taxon>Pucciniomycotina</taxon>
        <taxon>Pucciniomycetes</taxon>
        <taxon>Pucciniales</taxon>
        <taxon>Pucciniaceae</taxon>
        <taxon>Puccinia</taxon>
    </lineage>
</organism>
<feature type="compositionally biased region" description="Low complexity" evidence="1">
    <location>
        <begin position="331"/>
        <end position="342"/>
    </location>
</feature>
<dbReference type="RefSeq" id="XP_003338344.1">
    <property type="nucleotide sequence ID" value="XM_003338296.1"/>
</dbReference>
<feature type="compositionally biased region" description="Low complexity" evidence="1">
    <location>
        <begin position="162"/>
        <end position="182"/>
    </location>
</feature>
<keyword evidence="3" id="KW-1185">Reference proteome</keyword>
<dbReference type="OrthoDB" id="10325586at2759"/>
<gene>
    <name evidence="2" type="ORF">PGTG_19742</name>
</gene>
<feature type="compositionally biased region" description="Polar residues" evidence="1">
    <location>
        <begin position="87"/>
        <end position="113"/>
    </location>
</feature>
<dbReference type="OMA" id="PEWSHND"/>
<reference evidence="3" key="2">
    <citation type="journal article" date="2011" name="Proc. Natl. Acad. Sci. U.S.A.">
        <title>Obligate biotrophy features unraveled by the genomic analysis of rust fungi.</title>
        <authorList>
            <person name="Duplessis S."/>
            <person name="Cuomo C.A."/>
            <person name="Lin Y.-C."/>
            <person name="Aerts A."/>
            <person name="Tisserant E."/>
            <person name="Veneault-Fourrey C."/>
            <person name="Joly D.L."/>
            <person name="Hacquard S."/>
            <person name="Amselem J."/>
            <person name="Cantarel B.L."/>
            <person name="Chiu R."/>
            <person name="Coutinho P.M."/>
            <person name="Feau N."/>
            <person name="Field M."/>
            <person name="Frey P."/>
            <person name="Gelhaye E."/>
            <person name="Goldberg J."/>
            <person name="Grabherr M.G."/>
            <person name="Kodira C.D."/>
            <person name="Kohler A."/>
            <person name="Kuees U."/>
            <person name="Lindquist E.A."/>
            <person name="Lucas S.M."/>
            <person name="Mago R."/>
            <person name="Mauceli E."/>
            <person name="Morin E."/>
            <person name="Murat C."/>
            <person name="Pangilinan J.L."/>
            <person name="Park R."/>
            <person name="Pearson M."/>
            <person name="Quesneville H."/>
            <person name="Rouhier N."/>
            <person name="Sakthikumar S."/>
            <person name="Salamov A.A."/>
            <person name="Schmutz J."/>
            <person name="Selles B."/>
            <person name="Shapiro H."/>
            <person name="Tanguay P."/>
            <person name="Tuskan G.A."/>
            <person name="Henrissat B."/>
            <person name="Van de Peer Y."/>
            <person name="Rouze P."/>
            <person name="Ellis J.G."/>
            <person name="Dodds P.N."/>
            <person name="Schein J.E."/>
            <person name="Zhong S."/>
            <person name="Hamelin R.C."/>
            <person name="Grigoriev I.V."/>
            <person name="Szabo L.J."/>
            <person name="Martin F."/>
        </authorList>
    </citation>
    <scope>NUCLEOTIDE SEQUENCE [LARGE SCALE GENOMIC DNA]</scope>
    <source>
        <strain evidence="3">CRL 75-36-700-3 / race SCCL</strain>
    </source>
</reference>
<feature type="region of interest" description="Disordered" evidence="1">
    <location>
        <begin position="636"/>
        <end position="656"/>
    </location>
</feature>
<feature type="region of interest" description="Disordered" evidence="1">
    <location>
        <begin position="456"/>
        <end position="501"/>
    </location>
</feature>
<proteinExistence type="predicted"/>
<accession>E3LBK0</accession>
<dbReference type="GeneID" id="10535467"/>
<feature type="compositionally biased region" description="Basic and acidic residues" evidence="1">
    <location>
        <begin position="186"/>
        <end position="208"/>
    </location>
</feature>
<dbReference type="EMBL" id="DS178419">
    <property type="protein sequence ID" value="EFP93925.1"/>
    <property type="molecule type" value="Genomic_DNA"/>
</dbReference>
<dbReference type="KEGG" id="pgr:PGTG_19742"/>
<evidence type="ECO:0000313" key="3">
    <source>
        <dbReference type="Proteomes" id="UP000008783"/>
    </source>
</evidence>
<feature type="compositionally biased region" description="Basic residues" evidence="1">
    <location>
        <begin position="569"/>
        <end position="579"/>
    </location>
</feature>
<reference key="1">
    <citation type="submission" date="2007-01" db="EMBL/GenBank/DDBJ databases">
        <title>The Genome Sequence of Puccinia graminis f. sp. tritici Strain CRL 75-36-700-3.</title>
        <authorList>
            <consortium name="The Broad Institute Genome Sequencing Platform"/>
            <person name="Birren B."/>
            <person name="Lander E."/>
            <person name="Galagan J."/>
            <person name="Nusbaum C."/>
            <person name="Devon K."/>
            <person name="Cuomo C."/>
            <person name="Jaffe D."/>
            <person name="Butler J."/>
            <person name="Alvarez P."/>
            <person name="Gnerre S."/>
            <person name="Grabherr M."/>
            <person name="Mauceli E."/>
            <person name="Brockman W."/>
            <person name="Young S."/>
            <person name="LaButti K."/>
            <person name="Sykes S."/>
            <person name="DeCaprio D."/>
            <person name="Crawford M."/>
            <person name="Koehrsen M."/>
            <person name="Engels R."/>
            <person name="Montgomery P."/>
            <person name="Pearson M."/>
            <person name="Howarth C."/>
            <person name="Larson L."/>
            <person name="White J."/>
            <person name="Zeng Q."/>
            <person name="Kodira C."/>
            <person name="Yandava C."/>
            <person name="Alvarado L."/>
            <person name="O'Leary S."/>
            <person name="Szabo L."/>
            <person name="Dean R."/>
            <person name="Schein J."/>
        </authorList>
    </citation>
    <scope>NUCLEOTIDE SEQUENCE</scope>
    <source>
        <strain>CRL 75-36-700-3</strain>
    </source>
</reference>
<dbReference type="InParanoid" id="E3LBK0"/>
<feature type="region of interest" description="Disordered" evidence="1">
    <location>
        <begin position="237"/>
        <end position="278"/>
    </location>
</feature>
<evidence type="ECO:0000256" key="1">
    <source>
        <dbReference type="SAM" id="MobiDB-lite"/>
    </source>
</evidence>
<protein>
    <submittedName>
        <fullName evidence="2">Uncharacterized protein</fullName>
    </submittedName>
</protein>
<feature type="compositionally biased region" description="Basic and acidic residues" evidence="1">
    <location>
        <begin position="297"/>
        <end position="307"/>
    </location>
</feature>
<dbReference type="Proteomes" id="UP000008783">
    <property type="component" value="Unassembled WGS sequence"/>
</dbReference>
<feature type="region of interest" description="Disordered" evidence="1">
    <location>
        <begin position="547"/>
        <end position="614"/>
    </location>
</feature>
<feature type="compositionally biased region" description="Basic and acidic residues" evidence="1">
    <location>
        <begin position="592"/>
        <end position="602"/>
    </location>
</feature>
<dbReference type="VEuPathDB" id="FungiDB:PGTG_19742"/>
<dbReference type="HOGENOM" id="CLU_030899_0_0_1"/>
<feature type="compositionally biased region" description="Basic and acidic residues" evidence="1">
    <location>
        <begin position="142"/>
        <end position="156"/>
    </location>
</feature>
<name>E3LBK0_PUCGT</name>
<feature type="compositionally biased region" description="Polar residues" evidence="1">
    <location>
        <begin position="480"/>
        <end position="495"/>
    </location>
</feature>